<evidence type="ECO:0000313" key="1">
    <source>
        <dbReference type="EMBL" id="KAG2315924.1"/>
    </source>
</evidence>
<protein>
    <submittedName>
        <fullName evidence="1">Uncharacterized protein</fullName>
    </submittedName>
</protein>
<comment type="caution">
    <text evidence="1">The sequence shown here is derived from an EMBL/GenBank/DDBJ whole genome shotgun (WGS) entry which is preliminary data.</text>
</comment>
<gene>
    <name evidence="1" type="ORF">Bca52824_019046</name>
</gene>
<dbReference type="AlphaFoldDB" id="A0A8X8AWZ7"/>
<proteinExistence type="predicted"/>
<evidence type="ECO:0000313" key="2">
    <source>
        <dbReference type="Proteomes" id="UP000886595"/>
    </source>
</evidence>
<organism evidence="1 2">
    <name type="scientific">Brassica carinata</name>
    <name type="common">Ethiopian mustard</name>
    <name type="synonym">Abyssinian cabbage</name>
    <dbReference type="NCBI Taxonomy" id="52824"/>
    <lineage>
        <taxon>Eukaryota</taxon>
        <taxon>Viridiplantae</taxon>
        <taxon>Streptophyta</taxon>
        <taxon>Embryophyta</taxon>
        <taxon>Tracheophyta</taxon>
        <taxon>Spermatophyta</taxon>
        <taxon>Magnoliopsida</taxon>
        <taxon>eudicotyledons</taxon>
        <taxon>Gunneridae</taxon>
        <taxon>Pentapetalae</taxon>
        <taxon>rosids</taxon>
        <taxon>malvids</taxon>
        <taxon>Brassicales</taxon>
        <taxon>Brassicaceae</taxon>
        <taxon>Brassiceae</taxon>
        <taxon>Brassica</taxon>
    </lineage>
</organism>
<sequence length="229" mass="25819">MSGPDRAVELVGLSWSDSDKPVGLVIRAQLVYVRISRTAKAVRQQLEPLGVTEKLSRRLAERETVQDGYRSVGTRGSSYKVTVLGLETVQPLIKMVFRDRKGSLPTGWRDGLEEGNREKHREMIQIGKSWRKAIETSRAVANCSVRSGTVRSVVDPWRRIDDPAAGPRESSDCPSGRRWTDGFVRESKAMYCVDRDGCTERTPVRLWIGIKRILQLMSGSMWIWTDRGG</sequence>
<dbReference type="Proteomes" id="UP000886595">
    <property type="component" value="Unassembled WGS sequence"/>
</dbReference>
<reference evidence="1 2" key="1">
    <citation type="submission" date="2020-02" db="EMBL/GenBank/DDBJ databases">
        <authorList>
            <person name="Ma Q."/>
            <person name="Huang Y."/>
            <person name="Song X."/>
            <person name="Pei D."/>
        </authorList>
    </citation>
    <scope>NUCLEOTIDE SEQUENCE [LARGE SCALE GENOMIC DNA]</scope>
    <source>
        <strain evidence="1">Sxm20200214</strain>
        <tissue evidence="1">Leaf</tissue>
    </source>
</reference>
<keyword evidence="2" id="KW-1185">Reference proteome</keyword>
<dbReference type="EMBL" id="JAAMPC010000004">
    <property type="protein sequence ID" value="KAG2315924.1"/>
    <property type="molecule type" value="Genomic_DNA"/>
</dbReference>
<accession>A0A8X8AWZ7</accession>
<name>A0A8X8AWZ7_BRACI</name>